<comment type="caution">
    <text evidence="2">The sequence shown here is derived from an EMBL/GenBank/DDBJ whole genome shotgun (WGS) entry which is preliminary data.</text>
</comment>
<evidence type="ECO:0000313" key="2">
    <source>
        <dbReference type="EMBL" id="MBR7783215.1"/>
    </source>
</evidence>
<gene>
    <name evidence="2" type="ORF">KDM89_13765</name>
</gene>
<evidence type="ECO:0000313" key="3">
    <source>
        <dbReference type="Proteomes" id="UP000680067"/>
    </source>
</evidence>
<proteinExistence type="predicted"/>
<keyword evidence="1" id="KW-0472">Membrane</keyword>
<name>A0A941DNV2_9BURK</name>
<sequence length="333" mass="37087">MEFPLLSKLQHWISDLPAKLFWIKRAPEPGTVILNQKRIYTVPSKSGWMLVLVLLILFVTSTNYNLNLGFILTFTIAGIAFVSVFQGFANLASLELEPVSAENTFAGDSSTVRLRIRNPGKRARYAIWIGWRHAPEQKQAYDIPPESDIIVELELLTTARGRCQIPIVTLNTWFPLGLLRAWSYWYPGMQAIVYPAPEAVTPQIPLSGDGENESTTVASGGDFSGIRPYRPGDSLKQLAWKQIARLNPDSSNALLTKEYVQHTGGETVLDLQSLLHALATEQALSRVAAWILQLEKHNMAYGLHTGDLHIPASAGEEHARRCLEILALYGERS</sequence>
<dbReference type="PANTHER" id="PTHR34351:SF1">
    <property type="entry name" value="SLR1927 PROTEIN"/>
    <property type="match status" value="1"/>
</dbReference>
<dbReference type="PANTHER" id="PTHR34351">
    <property type="entry name" value="SLR1927 PROTEIN-RELATED"/>
    <property type="match status" value="1"/>
</dbReference>
<accession>A0A941DNV2</accession>
<reference evidence="2" key="1">
    <citation type="submission" date="2021-04" db="EMBL/GenBank/DDBJ databases">
        <title>novel species isolated from subtropical streams in China.</title>
        <authorList>
            <person name="Lu H."/>
        </authorList>
    </citation>
    <scope>NUCLEOTIDE SEQUENCE</scope>
    <source>
        <strain evidence="2">LFS511W</strain>
    </source>
</reference>
<dbReference type="RefSeq" id="WP_212688503.1">
    <property type="nucleotide sequence ID" value="NZ_JAGSPN010000010.1"/>
</dbReference>
<protein>
    <submittedName>
        <fullName evidence="2">DUF58 domain-containing protein</fullName>
    </submittedName>
</protein>
<dbReference type="EMBL" id="JAGSPN010000010">
    <property type="protein sequence ID" value="MBR7783215.1"/>
    <property type="molecule type" value="Genomic_DNA"/>
</dbReference>
<dbReference type="Proteomes" id="UP000680067">
    <property type="component" value="Unassembled WGS sequence"/>
</dbReference>
<keyword evidence="1" id="KW-0812">Transmembrane</keyword>
<organism evidence="2 3">
    <name type="scientific">Undibacterium luofuense</name>
    <dbReference type="NCBI Taxonomy" id="2828733"/>
    <lineage>
        <taxon>Bacteria</taxon>
        <taxon>Pseudomonadati</taxon>
        <taxon>Pseudomonadota</taxon>
        <taxon>Betaproteobacteria</taxon>
        <taxon>Burkholderiales</taxon>
        <taxon>Oxalobacteraceae</taxon>
        <taxon>Undibacterium</taxon>
    </lineage>
</organism>
<feature type="transmembrane region" description="Helical" evidence="1">
    <location>
        <begin position="70"/>
        <end position="89"/>
    </location>
</feature>
<evidence type="ECO:0000256" key="1">
    <source>
        <dbReference type="SAM" id="Phobius"/>
    </source>
</evidence>
<dbReference type="AlphaFoldDB" id="A0A941DNV2"/>
<keyword evidence="1" id="KW-1133">Transmembrane helix</keyword>
<keyword evidence="3" id="KW-1185">Reference proteome</keyword>
<feature type="transmembrane region" description="Helical" evidence="1">
    <location>
        <begin position="47"/>
        <end position="64"/>
    </location>
</feature>